<gene>
    <name evidence="2" type="ORF">GCM10009654_04910</name>
</gene>
<evidence type="ECO:0000256" key="1">
    <source>
        <dbReference type="SAM" id="MobiDB-lite"/>
    </source>
</evidence>
<proteinExistence type="predicted"/>
<name>A0ABN1UHR3_9ACTN</name>
<dbReference type="EMBL" id="BAAAKV010000003">
    <property type="protein sequence ID" value="GAA1152431.1"/>
    <property type="molecule type" value="Genomic_DNA"/>
</dbReference>
<evidence type="ECO:0000313" key="3">
    <source>
        <dbReference type="Proteomes" id="UP001501371"/>
    </source>
</evidence>
<dbReference type="SUPFAM" id="SSF53254">
    <property type="entry name" value="Phosphoglycerate mutase-like"/>
    <property type="match status" value="1"/>
</dbReference>
<reference evidence="2 3" key="1">
    <citation type="journal article" date="2019" name="Int. J. Syst. Evol. Microbiol.">
        <title>The Global Catalogue of Microorganisms (GCM) 10K type strain sequencing project: providing services to taxonomists for standard genome sequencing and annotation.</title>
        <authorList>
            <consortium name="The Broad Institute Genomics Platform"/>
            <consortium name="The Broad Institute Genome Sequencing Center for Infectious Disease"/>
            <person name="Wu L."/>
            <person name="Ma J."/>
        </authorList>
    </citation>
    <scope>NUCLEOTIDE SEQUENCE [LARGE SCALE GENOMIC DNA]</scope>
    <source>
        <strain evidence="2 3">JCM 12696</strain>
    </source>
</reference>
<organism evidence="2 3">
    <name type="scientific">Streptomyces hebeiensis</name>
    <dbReference type="NCBI Taxonomy" id="229486"/>
    <lineage>
        <taxon>Bacteria</taxon>
        <taxon>Bacillati</taxon>
        <taxon>Actinomycetota</taxon>
        <taxon>Actinomycetes</taxon>
        <taxon>Kitasatosporales</taxon>
        <taxon>Streptomycetaceae</taxon>
        <taxon>Streptomyces</taxon>
    </lineage>
</organism>
<keyword evidence="3" id="KW-1185">Reference proteome</keyword>
<dbReference type="RefSeq" id="WP_344269402.1">
    <property type="nucleotide sequence ID" value="NZ_BAAAKV010000003.1"/>
</dbReference>
<evidence type="ECO:0000313" key="2">
    <source>
        <dbReference type="EMBL" id="GAA1152431.1"/>
    </source>
</evidence>
<dbReference type="Pfam" id="PF00300">
    <property type="entry name" value="His_Phos_1"/>
    <property type="match status" value="2"/>
</dbReference>
<dbReference type="InterPro" id="IPR013078">
    <property type="entry name" value="His_Pase_superF_clade-1"/>
</dbReference>
<protein>
    <submittedName>
        <fullName evidence="2">Histidine phosphatase family protein</fullName>
    </submittedName>
</protein>
<sequence>MTTRVMSTRVMFVSPAMGPALREARFPVADGEEPYGHEKAGRGRAADALDANALDGVGLRQAEAVAASLRDRAGDGSPLRSTARYVSPTPRCRRTADVLGLAAEPLPGLAPCAMGRWRGRTLDEVAAAEPDAVAGWLTDPAAAPHGGESLDHFLARVGRRLDTLNTAAAAAAAATATAAATDTAENADIDTDTDTQADGTGTGTGRILVVAEPDVIRAATVHALGAPPAAFWRIDVRPLTLTELGGRAGRWNLIGGRPLHHDRP</sequence>
<dbReference type="InterPro" id="IPR029033">
    <property type="entry name" value="His_PPase_superfam"/>
</dbReference>
<feature type="region of interest" description="Disordered" evidence="1">
    <location>
        <begin position="179"/>
        <end position="201"/>
    </location>
</feature>
<comment type="caution">
    <text evidence="2">The sequence shown here is derived from an EMBL/GenBank/DDBJ whole genome shotgun (WGS) entry which is preliminary data.</text>
</comment>
<accession>A0ABN1UHR3</accession>
<feature type="compositionally biased region" description="Acidic residues" evidence="1">
    <location>
        <begin position="185"/>
        <end position="195"/>
    </location>
</feature>
<dbReference type="Proteomes" id="UP001501371">
    <property type="component" value="Unassembled WGS sequence"/>
</dbReference>
<dbReference type="Gene3D" id="3.40.50.1240">
    <property type="entry name" value="Phosphoglycerate mutase-like"/>
    <property type="match status" value="1"/>
</dbReference>